<sequence>TVLHLETTSTSRIEGAHTTLKAYLQMSVKDLYRVYTTISLAVDNQKKKIDNITESERIRFPTFAIKNVLYENIRACESLKDIIDTQSVTLHNPNIVHTKGCPPGASNQQQTNSTRRDPFGF</sequence>
<proteinExistence type="predicted"/>
<feature type="non-terminal residue" evidence="1">
    <location>
        <position position="121"/>
    </location>
</feature>
<accession>A0ACA9QKV4</accession>
<reference evidence="1" key="1">
    <citation type="submission" date="2021-06" db="EMBL/GenBank/DDBJ databases">
        <authorList>
            <person name="Kallberg Y."/>
            <person name="Tangrot J."/>
            <person name="Rosling A."/>
        </authorList>
    </citation>
    <scope>NUCLEOTIDE SEQUENCE</scope>
    <source>
        <strain evidence="1">28 12/20/2015</strain>
    </source>
</reference>
<evidence type="ECO:0000313" key="1">
    <source>
        <dbReference type="EMBL" id="CAG8757225.1"/>
    </source>
</evidence>
<dbReference type="Proteomes" id="UP000789366">
    <property type="component" value="Unassembled WGS sequence"/>
</dbReference>
<dbReference type="EMBL" id="CAJVPW010046226">
    <property type="protein sequence ID" value="CAG8757225.1"/>
    <property type="molecule type" value="Genomic_DNA"/>
</dbReference>
<protein>
    <submittedName>
        <fullName evidence="1">9567_t:CDS:1</fullName>
    </submittedName>
</protein>
<keyword evidence="2" id="KW-1185">Reference proteome</keyword>
<gene>
    <name evidence="1" type="ORF">SPELUC_LOCUS14887</name>
</gene>
<comment type="caution">
    <text evidence="1">The sequence shown here is derived from an EMBL/GenBank/DDBJ whole genome shotgun (WGS) entry which is preliminary data.</text>
</comment>
<organism evidence="1 2">
    <name type="scientific">Cetraspora pellucida</name>
    <dbReference type="NCBI Taxonomy" id="1433469"/>
    <lineage>
        <taxon>Eukaryota</taxon>
        <taxon>Fungi</taxon>
        <taxon>Fungi incertae sedis</taxon>
        <taxon>Mucoromycota</taxon>
        <taxon>Glomeromycotina</taxon>
        <taxon>Glomeromycetes</taxon>
        <taxon>Diversisporales</taxon>
        <taxon>Gigasporaceae</taxon>
        <taxon>Cetraspora</taxon>
    </lineage>
</organism>
<name>A0ACA9QKV4_9GLOM</name>
<evidence type="ECO:0000313" key="2">
    <source>
        <dbReference type="Proteomes" id="UP000789366"/>
    </source>
</evidence>
<feature type="non-terminal residue" evidence="1">
    <location>
        <position position="1"/>
    </location>
</feature>